<dbReference type="OrthoDB" id="2313602at2"/>
<dbReference type="SUPFAM" id="SSF53597">
    <property type="entry name" value="Dihydrofolate reductase-like"/>
    <property type="match status" value="1"/>
</dbReference>
<dbReference type="STRING" id="1293439.WH87_05420"/>
<evidence type="ECO:0000259" key="1">
    <source>
        <dbReference type="Pfam" id="PF01872"/>
    </source>
</evidence>
<comment type="caution">
    <text evidence="2">The sequence shown here is derived from an EMBL/GenBank/DDBJ whole genome shotgun (WGS) entry which is preliminary data.</text>
</comment>
<dbReference type="Gene3D" id="3.40.430.10">
    <property type="entry name" value="Dihydrofolate Reductase, subunit A"/>
    <property type="match status" value="1"/>
</dbReference>
<dbReference type="InterPro" id="IPR002734">
    <property type="entry name" value="RibDG_C"/>
</dbReference>
<dbReference type="AlphaFoldDB" id="A0A0F5QFU3"/>
<feature type="domain" description="Bacterial bifunctional deaminase-reductase C-terminal" evidence="1">
    <location>
        <begin position="10"/>
        <end position="194"/>
    </location>
</feature>
<keyword evidence="3" id="KW-1185">Reference proteome</keyword>
<dbReference type="PATRIC" id="fig|1293439.3.peg.646"/>
<reference evidence="2 3" key="1">
    <citation type="submission" date="2015-03" db="EMBL/GenBank/DDBJ databases">
        <authorList>
            <person name="Lepp D."/>
            <person name="Hassan Y.I."/>
            <person name="Li X.-Z."/>
            <person name="Zhou T."/>
        </authorList>
    </citation>
    <scope>NUCLEOTIDE SEQUENCE [LARGE SCALE GENOMIC DNA]</scope>
    <source>
        <strain evidence="2 3">E84</strain>
    </source>
</reference>
<dbReference type="GO" id="GO:0009231">
    <property type="term" value="P:riboflavin biosynthetic process"/>
    <property type="evidence" value="ECO:0007669"/>
    <property type="project" value="InterPro"/>
</dbReference>
<evidence type="ECO:0000313" key="3">
    <source>
        <dbReference type="Proteomes" id="UP000033411"/>
    </source>
</evidence>
<evidence type="ECO:0000313" key="2">
    <source>
        <dbReference type="EMBL" id="KKC39601.1"/>
    </source>
</evidence>
<sequence>MGRVRVGGFSLSLDGFGAGPDQSLQNPLGVRGQELHKWFFGTKTFQSMFGNGQGSEGVDETFAHRSMDGFGAFILGRNMFTPERGEWLDKEWKGWWEENPPYHAPTFILTQYARDPIVMEGGTTFYFVTEGIHAALERAQEAAGERDVKIGGGVSTVRQYLQAGLIDELHFAISPVLLGQGEAMFAGLDLPALGYRVLSSTPSELATHVVLGRS</sequence>
<proteinExistence type="predicted"/>
<gene>
    <name evidence="2" type="ORF">WH87_05420</name>
</gene>
<dbReference type="Pfam" id="PF01872">
    <property type="entry name" value="RibD_C"/>
    <property type="match status" value="1"/>
</dbReference>
<dbReference type="PANTHER" id="PTHR38011:SF12">
    <property type="entry name" value="BIFUNCTIONAL DEAMINASE-REDUCTASE DOMAIN PROTEIN"/>
    <property type="match status" value="1"/>
</dbReference>
<accession>A0A0F5QFU3</accession>
<name>A0A0F5QFU3_9HYPH</name>
<organism evidence="2 3">
    <name type="scientific">Devosia epidermidihirudinis</name>
    <dbReference type="NCBI Taxonomy" id="1293439"/>
    <lineage>
        <taxon>Bacteria</taxon>
        <taxon>Pseudomonadati</taxon>
        <taxon>Pseudomonadota</taxon>
        <taxon>Alphaproteobacteria</taxon>
        <taxon>Hyphomicrobiales</taxon>
        <taxon>Devosiaceae</taxon>
        <taxon>Devosia</taxon>
    </lineage>
</organism>
<protein>
    <submittedName>
        <fullName evidence="2">Deaminase/reductase</fullName>
    </submittedName>
</protein>
<dbReference type="RefSeq" id="WP_046138172.1">
    <property type="nucleotide sequence ID" value="NZ_LANJ01000011.1"/>
</dbReference>
<dbReference type="EMBL" id="LANJ01000011">
    <property type="protein sequence ID" value="KKC39601.1"/>
    <property type="molecule type" value="Genomic_DNA"/>
</dbReference>
<dbReference type="InterPro" id="IPR050765">
    <property type="entry name" value="Riboflavin_Biosynth_HTPR"/>
</dbReference>
<dbReference type="InterPro" id="IPR024072">
    <property type="entry name" value="DHFR-like_dom_sf"/>
</dbReference>
<dbReference type="GO" id="GO:0008703">
    <property type="term" value="F:5-amino-6-(5-phosphoribosylamino)uracil reductase activity"/>
    <property type="evidence" value="ECO:0007669"/>
    <property type="project" value="InterPro"/>
</dbReference>
<dbReference type="PANTHER" id="PTHR38011">
    <property type="entry name" value="DIHYDROFOLATE REDUCTASE FAMILY PROTEIN (AFU_ORTHOLOGUE AFUA_8G06820)"/>
    <property type="match status" value="1"/>
</dbReference>
<dbReference type="Proteomes" id="UP000033411">
    <property type="component" value="Unassembled WGS sequence"/>
</dbReference>